<organism evidence="2 3">
    <name type="scientific">Rhododendron simsii</name>
    <name type="common">Sims's rhododendron</name>
    <dbReference type="NCBI Taxonomy" id="118357"/>
    <lineage>
        <taxon>Eukaryota</taxon>
        <taxon>Viridiplantae</taxon>
        <taxon>Streptophyta</taxon>
        <taxon>Embryophyta</taxon>
        <taxon>Tracheophyta</taxon>
        <taxon>Spermatophyta</taxon>
        <taxon>Magnoliopsida</taxon>
        <taxon>eudicotyledons</taxon>
        <taxon>Gunneridae</taxon>
        <taxon>Pentapetalae</taxon>
        <taxon>asterids</taxon>
        <taxon>Ericales</taxon>
        <taxon>Ericaceae</taxon>
        <taxon>Ericoideae</taxon>
        <taxon>Rhodoreae</taxon>
        <taxon>Rhododendron</taxon>
    </lineage>
</organism>
<protein>
    <submittedName>
        <fullName evidence="2">Uncharacterized protein</fullName>
    </submittedName>
</protein>
<feature type="region of interest" description="Disordered" evidence="1">
    <location>
        <begin position="19"/>
        <end position="44"/>
    </location>
</feature>
<feature type="compositionally biased region" description="Polar residues" evidence="1">
    <location>
        <begin position="20"/>
        <end position="35"/>
    </location>
</feature>
<dbReference type="Proteomes" id="UP000626092">
    <property type="component" value="Unassembled WGS sequence"/>
</dbReference>
<keyword evidence="3" id="KW-1185">Reference proteome</keyword>
<evidence type="ECO:0000256" key="1">
    <source>
        <dbReference type="SAM" id="MobiDB-lite"/>
    </source>
</evidence>
<name>A0A834H6A9_RHOSS</name>
<comment type="caution">
    <text evidence="2">The sequence shown here is derived from an EMBL/GenBank/DDBJ whole genome shotgun (WGS) entry which is preliminary data.</text>
</comment>
<sequence>MLARALVMFCAIEWARSPWGPSSSRCPTTQISWPSGTAPPPSRTVGPRSFFHGSTVAAHHFLRQIQKRAKKSRTATTLRAATAQVLHRRLFQVNFQYAP</sequence>
<evidence type="ECO:0000313" key="2">
    <source>
        <dbReference type="EMBL" id="KAF7148388.1"/>
    </source>
</evidence>
<evidence type="ECO:0000313" key="3">
    <source>
        <dbReference type="Proteomes" id="UP000626092"/>
    </source>
</evidence>
<proteinExistence type="predicted"/>
<gene>
    <name evidence="2" type="ORF">RHSIM_Rhsim03G0041000</name>
</gene>
<reference evidence="2" key="1">
    <citation type="submission" date="2019-11" db="EMBL/GenBank/DDBJ databases">
        <authorList>
            <person name="Liu Y."/>
            <person name="Hou J."/>
            <person name="Li T.-Q."/>
            <person name="Guan C.-H."/>
            <person name="Wu X."/>
            <person name="Wu H.-Z."/>
            <person name="Ling F."/>
            <person name="Zhang R."/>
            <person name="Shi X.-G."/>
            <person name="Ren J.-P."/>
            <person name="Chen E.-F."/>
            <person name="Sun J.-M."/>
        </authorList>
    </citation>
    <scope>NUCLEOTIDE SEQUENCE</scope>
    <source>
        <strain evidence="2">Adult_tree_wgs_1</strain>
        <tissue evidence="2">Leaves</tissue>
    </source>
</reference>
<dbReference type="EMBL" id="WJXA01000003">
    <property type="protein sequence ID" value="KAF7148388.1"/>
    <property type="molecule type" value="Genomic_DNA"/>
</dbReference>
<accession>A0A834H6A9</accession>
<dbReference type="AlphaFoldDB" id="A0A834H6A9"/>